<keyword evidence="2" id="KW-1133">Transmembrane helix</keyword>
<protein>
    <submittedName>
        <fullName evidence="3">Pilus assembly protein PilN</fullName>
    </submittedName>
</protein>
<dbReference type="InterPro" id="IPR007813">
    <property type="entry name" value="PilN"/>
</dbReference>
<dbReference type="RefSeq" id="WP_048690644.1">
    <property type="nucleotide sequence ID" value="NZ_KQ130485.1"/>
</dbReference>
<dbReference type="PANTHER" id="PTHR40278">
    <property type="entry name" value="DNA UTILIZATION PROTEIN HOFN"/>
    <property type="match status" value="1"/>
</dbReference>
<comment type="caution">
    <text evidence="3">The sequence shown here is derived from an EMBL/GenBank/DDBJ whole genome shotgun (WGS) entry which is preliminary data.</text>
</comment>
<evidence type="ECO:0000256" key="1">
    <source>
        <dbReference type="SAM" id="Coils"/>
    </source>
</evidence>
<keyword evidence="4" id="KW-1185">Reference proteome</keyword>
<keyword evidence="1" id="KW-0175">Coiled coil</keyword>
<name>A0A0J8GT74_9ALTE</name>
<dbReference type="STRING" id="1513271.XM47_05695"/>
<feature type="transmembrane region" description="Helical" evidence="2">
    <location>
        <begin position="21"/>
        <end position="43"/>
    </location>
</feature>
<sequence length="193" mass="22186">MPHINLLPWREQLKKRRQNEYLAILAFSALIAFIIMSLVNSYYNLLIDNQEYRNQYLLTEIAVLDSKIKEIKDLKAKRNDLEQRMELIADLQRNRNLGAQIMDELVKVVPAGIYLVDLKKNAENVAITGKTESNNRVSSLMRQVESSYLLETPVLNSIITANEKTARLLSEFSMSMQIQDVQLNTQKDKSGAK</sequence>
<dbReference type="Proteomes" id="UP000037600">
    <property type="component" value="Unassembled WGS sequence"/>
</dbReference>
<evidence type="ECO:0000313" key="4">
    <source>
        <dbReference type="Proteomes" id="UP000037600"/>
    </source>
</evidence>
<dbReference type="Pfam" id="PF05137">
    <property type="entry name" value="PilN"/>
    <property type="match status" value="1"/>
</dbReference>
<dbReference type="InterPro" id="IPR052534">
    <property type="entry name" value="Extracell_DNA_Util/SecSys_Comp"/>
</dbReference>
<dbReference type="AlphaFoldDB" id="A0A0J8GT74"/>
<accession>A0A0J8GT74</accession>
<evidence type="ECO:0000313" key="3">
    <source>
        <dbReference type="EMBL" id="KMT65952.1"/>
    </source>
</evidence>
<dbReference type="OrthoDB" id="5296173at2"/>
<dbReference type="PATRIC" id="fig|1513271.3.peg.1166"/>
<dbReference type="PANTHER" id="PTHR40278:SF2">
    <property type="entry name" value="TYPE IV PILUS INNER MEMBRANE COMPONENT PILN"/>
    <property type="match status" value="1"/>
</dbReference>
<gene>
    <name evidence="3" type="ORF">XM47_05695</name>
</gene>
<proteinExistence type="predicted"/>
<keyword evidence="2" id="KW-0812">Transmembrane</keyword>
<organism evidence="3 4">
    <name type="scientific">Catenovulum maritimum</name>
    <dbReference type="NCBI Taxonomy" id="1513271"/>
    <lineage>
        <taxon>Bacteria</taxon>
        <taxon>Pseudomonadati</taxon>
        <taxon>Pseudomonadota</taxon>
        <taxon>Gammaproteobacteria</taxon>
        <taxon>Alteromonadales</taxon>
        <taxon>Alteromonadaceae</taxon>
        <taxon>Catenovulum</taxon>
    </lineage>
</organism>
<reference evidence="3 4" key="1">
    <citation type="submission" date="2015-04" db="EMBL/GenBank/DDBJ databases">
        <title>Draft Genome Sequence of the Novel Agar-Digesting Marine Bacterium Q1.</title>
        <authorList>
            <person name="Li Y."/>
            <person name="Li D."/>
            <person name="Chen G."/>
            <person name="Du Z."/>
        </authorList>
    </citation>
    <scope>NUCLEOTIDE SEQUENCE [LARGE SCALE GENOMIC DNA]</scope>
    <source>
        <strain evidence="3 4">Q1</strain>
    </source>
</reference>
<evidence type="ECO:0000256" key="2">
    <source>
        <dbReference type="SAM" id="Phobius"/>
    </source>
</evidence>
<dbReference type="GO" id="GO:0043107">
    <property type="term" value="P:type IV pilus-dependent motility"/>
    <property type="evidence" value="ECO:0007669"/>
    <property type="project" value="TreeGrafter"/>
</dbReference>
<feature type="coiled-coil region" evidence="1">
    <location>
        <begin position="64"/>
        <end position="94"/>
    </location>
</feature>
<keyword evidence="2" id="KW-0472">Membrane</keyword>
<dbReference type="GO" id="GO:0043683">
    <property type="term" value="P:type IV pilus assembly"/>
    <property type="evidence" value="ECO:0007669"/>
    <property type="project" value="TreeGrafter"/>
</dbReference>
<dbReference type="EMBL" id="LAZL01000007">
    <property type="protein sequence ID" value="KMT65952.1"/>
    <property type="molecule type" value="Genomic_DNA"/>
</dbReference>